<reference evidence="1" key="1">
    <citation type="submission" date="2016-11" db="EMBL/GenBank/DDBJ databases">
        <title>The genome of Nicotiana attenuata.</title>
        <authorList>
            <person name="Xu S."/>
            <person name="Brockmoeller T."/>
            <person name="Gaquerel E."/>
            <person name="Navarro A."/>
            <person name="Kuhl H."/>
            <person name="Gase K."/>
            <person name="Ling Z."/>
            <person name="Zhou W."/>
            <person name="Kreitzer C."/>
            <person name="Stanke M."/>
            <person name="Tang H."/>
            <person name="Lyons E."/>
            <person name="Pandey P."/>
            <person name="Pandey S.P."/>
            <person name="Timmermann B."/>
            <person name="Baldwin I.T."/>
        </authorList>
    </citation>
    <scope>NUCLEOTIDE SEQUENCE [LARGE SCALE GENOMIC DNA]</scope>
    <source>
        <strain evidence="1">UT</strain>
    </source>
</reference>
<sequence length="112" mass="12830">MDKLKSFTKDDYIGGIRTSALDIGVDVLEFLGYVKEYGYNPSSTQIYVRPPNYPGFVEIKVDMDIMGIFHVLKYGDMLDVYVEYMVDEPIVDSPYLDFLIFEEESGRGFGNL</sequence>
<dbReference type="Proteomes" id="UP000187609">
    <property type="component" value="Unassembled WGS sequence"/>
</dbReference>
<organism evidence="1 2">
    <name type="scientific">Nicotiana attenuata</name>
    <name type="common">Coyote tobacco</name>
    <dbReference type="NCBI Taxonomy" id="49451"/>
    <lineage>
        <taxon>Eukaryota</taxon>
        <taxon>Viridiplantae</taxon>
        <taxon>Streptophyta</taxon>
        <taxon>Embryophyta</taxon>
        <taxon>Tracheophyta</taxon>
        <taxon>Spermatophyta</taxon>
        <taxon>Magnoliopsida</taxon>
        <taxon>eudicotyledons</taxon>
        <taxon>Gunneridae</taxon>
        <taxon>Pentapetalae</taxon>
        <taxon>asterids</taxon>
        <taxon>lamiids</taxon>
        <taxon>Solanales</taxon>
        <taxon>Solanaceae</taxon>
        <taxon>Nicotianoideae</taxon>
        <taxon>Nicotianeae</taxon>
        <taxon>Nicotiana</taxon>
    </lineage>
</organism>
<comment type="caution">
    <text evidence="1">The sequence shown here is derived from an EMBL/GenBank/DDBJ whole genome shotgun (WGS) entry which is preliminary data.</text>
</comment>
<proteinExistence type="predicted"/>
<name>A0A314LBH3_NICAT</name>
<protein>
    <submittedName>
        <fullName evidence="1">Uncharacterized protein</fullName>
    </submittedName>
</protein>
<dbReference type="Gramene" id="OIT38843">
    <property type="protein sequence ID" value="OIT38843"/>
    <property type="gene ID" value="A4A49_54627"/>
</dbReference>
<gene>
    <name evidence="1" type="ORF">A4A49_54627</name>
</gene>
<dbReference type="AlphaFoldDB" id="A0A314LBH3"/>
<keyword evidence="2" id="KW-1185">Reference proteome</keyword>
<evidence type="ECO:0000313" key="2">
    <source>
        <dbReference type="Proteomes" id="UP000187609"/>
    </source>
</evidence>
<accession>A0A314LBH3</accession>
<dbReference type="EMBL" id="MJEQ01000167">
    <property type="protein sequence ID" value="OIT38843.1"/>
    <property type="molecule type" value="Genomic_DNA"/>
</dbReference>
<evidence type="ECO:0000313" key="1">
    <source>
        <dbReference type="EMBL" id="OIT38843.1"/>
    </source>
</evidence>